<dbReference type="Proteomes" id="UP000594042">
    <property type="component" value="Chromosome"/>
</dbReference>
<gene>
    <name evidence="1" type="ORF">Cop2CBH44_30240</name>
</gene>
<proteinExistence type="predicted"/>
<dbReference type="InterPro" id="IPR052022">
    <property type="entry name" value="26kDa_periplasmic_antigen"/>
</dbReference>
<dbReference type="Pfam" id="PF04402">
    <property type="entry name" value="SIMPL"/>
    <property type="match status" value="1"/>
</dbReference>
<sequence>MGKSQMIVVAVIIAIGLYLSGWALGHAIIEVKNKDRVVSVKGLAEKEVSADMVIWPLTYKEIGNDLVSIYTTVNQKNSTIINFLKKNGITDNEITTSAPQIIDMEADRYSNNRVPYRYNVTSVVTVTSTQVDKVRELMYRQTDLLKQGIAISVGDYQYRPQFMFTKLNDIKPEMIEQATKNARNAAVKFAKDSESELGKIKTAYQGQFSIDDRDANTPYIKKVRVVTTVDYYLKD</sequence>
<dbReference type="PANTHER" id="PTHR34387">
    <property type="entry name" value="SLR1258 PROTEIN"/>
    <property type="match status" value="1"/>
</dbReference>
<protein>
    <submittedName>
        <fullName evidence="1">SIMPL domain-containing protein</fullName>
    </submittedName>
</protein>
<dbReference type="RefSeq" id="WP_246469136.1">
    <property type="nucleotide sequence ID" value="NZ_AP023322.1"/>
</dbReference>
<accession>A0A7G1I245</accession>
<dbReference type="PIRSF" id="PIRSF029033">
    <property type="entry name" value="UCP029033"/>
    <property type="match status" value="1"/>
</dbReference>
<dbReference type="EMBL" id="AP023322">
    <property type="protein sequence ID" value="BCI64671.1"/>
    <property type="molecule type" value="Genomic_DNA"/>
</dbReference>
<reference evidence="2" key="1">
    <citation type="submission" date="2020-07" db="EMBL/GenBank/DDBJ databases">
        <title>Complete genome sequencing of Coprobacter sp. strain 2CBH44.</title>
        <authorList>
            <person name="Sakamoto M."/>
            <person name="Murakami T."/>
            <person name="Mori H."/>
        </authorList>
    </citation>
    <scope>NUCLEOTIDE SEQUENCE [LARGE SCALE GENOMIC DNA]</scope>
    <source>
        <strain evidence="2">2CBH44</strain>
    </source>
</reference>
<evidence type="ECO:0000313" key="1">
    <source>
        <dbReference type="EMBL" id="BCI64671.1"/>
    </source>
</evidence>
<evidence type="ECO:0000313" key="2">
    <source>
        <dbReference type="Proteomes" id="UP000594042"/>
    </source>
</evidence>
<dbReference type="AlphaFoldDB" id="A0A7G1I245"/>
<keyword evidence="2" id="KW-1185">Reference proteome</keyword>
<dbReference type="KEGG" id="copr:Cop2CBH44_30240"/>
<dbReference type="GO" id="GO:0006974">
    <property type="term" value="P:DNA damage response"/>
    <property type="evidence" value="ECO:0007669"/>
    <property type="project" value="TreeGrafter"/>
</dbReference>
<organism evidence="1 2">
    <name type="scientific">Coprobacter secundus subsp. similis</name>
    <dbReference type="NCBI Taxonomy" id="2751153"/>
    <lineage>
        <taxon>Bacteria</taxon>
        <taxon>Pseudomonadati</taxon>
        <taxon>Bacteroidota</taxon>
        <taxon>Bacteroidia</taxon>
        <taxon>Bacteroidales</taxon>
        <taxon>Barnesiellaceae</taxon>
        <taxon>Coprobacter</taxon>
    </lineage>
</organism>
<dbReference type="InterPro" id="IPR007497">
    <property type="entry name" value="SIMPL/DUF541"/>
</dbReference>
<dbReference type="Gene3D" id="3.30.70.2970">
    <property type="entry name" value="Protein of unknown function (DUF541), domain 2"/>
    <property type="match status" value="1"/>
</dbReference>
<dbReference type="InterPro" id="IPR016907">
    <property type="entry name" value="UCP029033"/>
</dbReference>
<name>A0A7G1I245_9BACT</name>
<dbReference type="PANTHER" id="PTHR34387:SF2">
    <property type="entry name" value="SLR1258 PROTEIN"/>
    <property type="match status" value="1"/>
</dbReference>